<comment type="caution">
    <text evidence="1">The sequence shown here is derived from an EMBL/GenBank/DDBJ whole genome shotgun (WGS) entry which is preliminary data.</text>
</comment>
<evidence type="ECO:0000313" key="1">
    <source>
        <dbReference type="EMBL" id="THG37102.1"/>
    </source>
</evidence>
<protein>
    <submittedName>
        <fullName evidence="1">Uncharacterized protein</fullName>
    </submittedName>
</protein>
<accession>A0ABY2QFJ2</accession>
<sequence length="204" mass="22874">MLFITRQEVRPDGYVNLSDSNSWTRWLHGNIPERIHRTVTRRLVSNLKHLLVGLELKAALIGQHHHQAAGERPVLFEPYFQNLILEFCVASFSVFEGLGSAQWLDQNGQDGADGPKIQRNQWLPALAAVYDETGEHGLVANVENTLAVRDRLHQDKLGARDDIDWHAFSYDAAFAPASAAIRTLLRREAELVPAASNLHLEPDA</sequence>
<reference evidence="1 2" key="1">
    <citation type="submission" date="2019-04" db="EMBL/GenBank/DDBJ databases">
        <title>Microbes associate with the intestines of laboratory mice.</title>
        <authorList>
            <person name="Navarre W."/>
            <person name="Wong E."/>
            <person name="Huang K.C."/>
            <person name="Tropini C."/>
            <person name="Ng K."/>
            <person name="Yu B."/>
        </authorList>
    </citation>
    <scope>NUCLEOTIDE SEQUENCE [LARGE SCALE GENOMIC DNA]</scope>
    <source>
        <strain evidence="1 2">NM83_B4-11</strain>
    </source>
</reference>
<dbReference type="Proteomes" id="UP000308038">
    <property type="component" value="Unassembled WGS sequence"/>
</dbReference>
<evidence type="ECO:0000313" key="2">
    <source>
        <dbReference type="Proteomes" id="UP000308038"/>
    </source>
</evidence>
<proteinExistence type="predicted"/>
<organism evidence="1 2">
    <name type="scientific">Sphingomonas olei</name>
    <dbReference type="NCBI Taxonomy" id="1886787"/>
    <lineage>
        <taxon>Bacteria</taxon>
        <taxon>Pseudomonadati</taxon>
        <taxon>Pseudomonadota</taxon>
        <taxon>Alphaproteobacteria</taxon>
        <taxon>Sphingomonadales</taxon>
        <taxon>Sphingomonadaceae</taxon>
        <taxon>Sphingomonas</taxon>
    </lineage>
</organism>
<gene>
    <name evidence="1" type="ORF">E5988_16270</name>
</gene>
<dbReference type="EMBL" id="SSTI01000022">
    <property type="protein sequence ID" value="THG37102.1"/>
    <property type="molecule type" value="Genomic_DNA"/>
</dbReference>
<dbReference type="RefSeq" id="WP_136452384.1">
    <property type="nucleotide sequence ID" value="NZ_SSTI01000022.1"/>
</dbReference>
<keyword evidence="2" id="KW-1185">Reference proteome</keyword>
<name>A0ABY2QFJ2_9SPHN</name>